<evidence type="ECO:0000256" key="1">
    <source>
        <dbReference type="SAM" id="MobiDB-lite"/>
    </source>
</evidence>
<dbReference type="InParanoid" id="A0A3N4L7Q9"/>
<sequence>MQATVAVRNHPTHPATTAEPSLPVSADLHLSIGHEESISTRLERIVITPRAVLDLYNERIEHFYITFNTLRATMADLHNDISHARDHLLFFCSRTKRRLHRILNQRISSHLHALLSLTLHITNVGLELHEENDMGPAIKAGVEWDLKALGVQVRKAYQKVEWAGYEVDKVLEIWDGAWRGYLARETGEIHVREWREGEFMVERR</sequence>
<dbReference type="OrthoDB" id="10365910at2759"/>
<proteinExistence type="predicted"/>
<evidence type="ECO:0000313" key="3">
    <source>
        <dbReference type="Proteomes" id="UP000267821"/>
    </source>
</evidence>
<dbReference type="AlphaFoldDB" id="A0A3N4L7Q9"/>
<name>A0A3N4L7Q9_9PEZI</name>
<feature type="region of interest" description="Disordered" evidence="1">
    <location>
        <begin position="1"/>
        <end position="21"/>
    </location>
</feature>
<reference evidence="2 3" key="1">
    <citation type="journal article" date="2018" name="Nat. Ecol. Evol.">
        <title>Pezizomycetes genomes reveal the molecular basis of ectomycorrhizal truffle lifestyle.</title>
        <authorList>
            <person name="Murat C."/>
            <person name="Payen T."/>
            <person name="Noel B."/>
            <person name="Kuo A."/>
            <person name="Morin E."/>
            <person name="Chen J."/>
            <person name="Kohler A."/>
            <person name="Krizsan K."/>
            <person name="Balestrini R."/>
            <person name="Da Silva C."/>
            <person name="Montanini B."/>
            <person name="Hainaut M."/>
            <person name="Levati E."/>
            <person name="Barry K.W."/>
            <person name="Belfiori B."/>
            <person name="Cichocki N."/>
            <person name="Clum A."/>
            <person name="Dockter R.B."/>
            <person name="Fauchery L."/>
            <person name="Guy J."/>
            <person name="Iotti M."/>
            <person name="Le Tacon F."/>
            <person name="Lindquist E.A."/>
            <person name="Lipzen A."/>
            <person name="Malagnac F."/>
            <person name="Mello A."/>
            <person name="Molinier V."/>
            <person name="Miyauchi S."/>
            <person name="Poulain J."/>
            <person name="Riccioni C."/>
            <person name="Rubini A."/>
            <person name="Sitrit Y."/>
            <person name="Splivallo R."/>
            <person name="Traeger S."/>
            <person name="Wang M."/>
            <person name="Zifcakova L."/>
            <person name="Wipf D."/>
            <person name="Zambonelli A."/>
            <person name="Paolocci F."/>
            <person name="Nowrousian M."/>
            <person name="Ottonello S."/>
            <person name="Baldrian P."/>
            <person name="Spatafora J.W."/>
            <person name="Henrissat B."/>
            <person name="Nagy L.G."/>
            <person name="Aury J.M."/>
            <person name="Wincker P."/>
            <person name="Grigoriev I.V."/>
            <person name="Bonfante P."/>
            <person name="Martin F.M."/>
        </authorList>
    </citation>
    <scope>NUCLEOTIDE SEQUENCE [LARGE SCALE GENOMIC DNA]</scope>
    <source>
        <strain evidence="2 3">ATCC MYA-4762</strain>
    </source>
</reference>
<accession>A0A3N4L7Q9</accession>
<keyword evidence="3" id="KW-1185">Reference proteome</keyword>
<protein>
    <submittedName>
        <fullName evidence="2">Uncharacterized protein</fullName>
    </submittedName>
</protein>
<dbReference type="Proteomes" id="UP000267821">
    <property type="component" value="Unassembled WGS sequence"/>
</dbReference>
<evidence type="ECO:0000313" key="2">
    <source>
        <dbReference type="EMBL" id="RPB18954.1"/>
    </source>
</evidence>
<organism evidence="2 3">
    <name type="scientific">Terfezia boudieri ATCC MYA-4762</name>
    <dbReference type="NCBI Taxonomy" id="1051890"/>
    <lineage>
        <taxon>Eukaryota</taxon>
        <taxon>Fungi</taxon>
        <taxon>Dikarya</taxon>
        <taxon>Ascomycota</taxon>
        <taxon>Pezizomycotina</taxon>
        <taxon>Pezizomycetes</taxon>
        <taxon>Pezizales</taxon>
        <taxon>Pezizaceae</taxon>
        <taxon>Terfezia</taxon>
    </lineage>
</organism>
<gene>
    <name evidence="2" type="ORF">L211DRAFT_853595</name>
</gene>
<dbReference type="EMBL" id="ML121602">
    <property type="protein sequence ID" value="RPB18954.1"/>
    <property type="molecule type" value="Genomic_DNA"/>
</dbReference>